<name>A0ABS1CZD2_9PROT</name>
<comment type="caution">
    <text evidence="2">The sequence shown here is derived from an EMBL/GenBank/DDBJ whole genome shotgun (WGS) entry which is preliminary data.</text>
</comment>
<keyword evidence="1" id="KW-0812">Transmembrane</keyword>
<protein>
    <submittedName>
        <fullName evidence="2">Uncharacterized protein</fullName>
    </submittedName>
</protein>
<feature type="transmembrane region" description="Helical" evidence="1">
    <location>
        <begin position="21"/>
        <end position="42"/>
    </location>
</feature>
<sequence>MSSWTATMADRAAARWGTAKPIVYGVLAGLVAGPLLSGLAGFQVRTSTAEAATRAGILEQQASFCAERARASLAGAALPTDWQARSNLARSFAAMPGTANADPEVVFACSGKLAP</sequence>
<evidence type="ECO:0000313" key="3">
    <source>
        <dbReference type="Proteomes" id="UP000697995"/>
    </source>
</evidence>
<gene>
    <name evidence="2" type="ORF">CKO45_13730</name>
</gene>
<dbReference type="EMBL" id="NRSG01000094">
    <property type="protein sequence ID" value="MBK1659297.1"/>
    <property type="molecule type" value="Genomic_DNA"/>
</dbReference>
<reference evidence="2 3" key="1">
    <citation type="journal article" date="2020" name="Microorganisms">
        <title>Osmotic Adaptation and Compatible Solute Biosynthesis of Phototrophic Bacteria as Revealed from Genome Analyses.</title>
        <authorList>
            <person name="Imhoff J.F."/>
            <person name="Rahn T."/>
            <person name="Kunzel S."/>
            <person name="Keller A."/>
            <person name="Neulinger S.C."/>
        </authorList>
    </citation>
    <scope>NUCLEOTIDE SEQUENCE [LARGE SCALE GENOMIC DNA]</scope>
    <source>
        <strain evidence="2 3">DSM 15382</strain>
    </source>
</reference>
<keyword evidence="1" id="KW-0472">Membrane</keyword>
<keyword evidence="1" id="KW-1133">Transmembrane helix</keyword>
<dbReference type="RefSeq" id="WP_133218650.1">
    <property type="nucleotide sequence ID" value="NZ_NRSG01000094.1"/>
</dbReference>
<organism evidence="2 3">
    <name type="scientific">Paracraurococcus ruber</name>
    <dbReference type="NCBI Taxonomy" id="77675"/>
    <lineage>
        <taxon>Bacteria</taxon>
        <taxon>Pseudomonadati</taxon>
        <taxon>Pseudomonadota</taxon>
        <taxon>Alphaproteobacteria</taxon>
        <taxon>Acetobacterales</taxon>
        <taxon>Roseomonadaceae</taxon>
        <taxon>Paracraurococcus</taxon>
    </lineage>
</organism>
<accession>A0ABS1CZD2</accession>
<evidence type="ECO:0000256" key="1">
    <source>
        <dbReference type="SAM" id="Phobius"/>
    </source>
</evidence>
<evidence type="ECO:0000313" key="2">
    <source>
        <dbReference type="EMBL" id="MBK1659297.1"/>
    </source>
</evidence>
<proteinExistence type="predicted"/>
<keyword evidence="3" id="KW-1185">Reference proteome</keyword>
<dbReference type="Proteomes" id="UP000697995">
    <property type="component" value="Unassembled WGS sequence"/>
</dbReference>